<feature type="domain" description="AAA+ ATPase" evidence="1">
    <location>
        <begin position="23"/>
        <end position="312"/>
    </location>
</feature>
<sequence length="360" mass="40306">MYFTVLEAEFRNFRGLQGTVRFGKGLNLILGPNSAGKTTLLEAVAFSLIPHLSEVAEFADFLMMMEASRGSVRHSFSSMISGEDAEACLKMNTLSDAKKICINLTKKEYLISIPGEYEGVMKRVEVIVESSNGNSIQFIFDKRGYGFRVKHSKRGLSGGIAVIPSGVLPYNRTEARIGTLKRKNPDILQKFIISIGDKKYSIDLATDEWDEALVMVVEKDKLYPFYSIGKGLQRAFQIMIFGALYDLLLIDEIESSMHPELLAHISLYITELAKERQIIVTTQSLEASMFLASAALGLKPTTDREHILEKLEETAEEPLFNLIIIDTYDGRMKSATLSGKSAIRKLVGMDDVRLSYKFLR</sequence>
<dbReference type="InterPro" id="IPR003959">
    <property type="entry name" value="ATPase_AAA_core"/>
</dbReference>
<gene>
    <name evidence="2" type="ORF">IPA_06550</name>
</gene>
<dbReference type="EMBL" id="CP006868">
    <property type="protein sequence ID" value="UXD22594.1"/>
    <property type="molecule type" value="Genomic_DNA"/>
</dbReference>
<dbReference type="GO" id="GO:0016887">
    <property type="term" value="F:ATP hydrolysis activity"/>
    <property type="evidence" value="ECO:0007669"/>
    <property type="project" value="InterPro"/>
</dbReference>
<dbReference type="SMART" id="SM00382">
    <property type="entry name" value="AAA"/>
    <property type="match status" value="1"/>
</dbReference>
<protein>
    <recommendedName>
        <fullName evidence="1">AAA+ ATPase domain-containing protein</fullName>
    </recommendedName>
</protein>
<dbReference type="Proteomes" id="UP001063698">
    <property type="component" value="Chromosome"/>
</dbReference>
<dbReference type="GO" id="GO:0005524">
    <property type="term" value="F:ATP binding"/>
    <property type="evidence" value="ECO:0007669"/>
    <property type="project" value="InterPro"/>
</dbReference>
<dbReference type="PANTHER" id="PTHR43581:SF4">
    <property type="entry name" value="ATP_GTP PHOSPHATASE"/>
    <property type="match status" value="1"/>
</dbReference>
<dbReference type="Pfam" id="PF13304">
    <property type="entry name" value="AAA_21"/>
    <property type="match status" value="1"/>
</dbReference>
<dbReference type="AlphaFoldDB" id="A0A977KBG5"/>
<dbReference type="Gene3D" id="3.40.50.300">
    <property type="entry name" value="P-loop containing nucleotide triphosphate hydrolases"/>
    <property type="match status" value="2"/>
</dbReference>
<keyword evidence="3" id="KW-1185">Reference proteome</keyword>
<evidence type="ECO:0000313" key="3">
    <source>
        <dbReference type="Proteomes" id="UP001063698"/>
    </source>
</evidence>
<dbReference type="InterPro" id="IPR003593">
    <property type="entry name" value="AAA+_ATPase"/>
</dbReference>
<dbReference type="SUPFAM" id="SSF52540">
    <property type="entry name" value="P-loop containing nucleoside triphosphate hydrolases"/>
    <property type="match status" value="1"/>
</dbReference>
<evidence type="ECO:0000259" key="1">
    <source>
        <dbReference type="SMART" id="SM00382"/>
    </source>
</evidence>
<dbReference type="InterPro" id="IPR027417">
    <property type="entry name" value="P-loop_NTPase"/>
</dbReference>
<dbReference type="GO" id="GO:0006302">
    <property type="term" value="P:double-strand break repair"/>
    <property type="evidence" value="ECO:0007669"/>
    <property type="project" value="InterPro"/>
</dbReference>
<dbReference type="KEGG" id="ipc:IPA_06550"/>
<dbReference type="PANTHER" id="PTHR43581">
    <property type="entry name" value="ATP/GTP PHOSPHATASE"/>
    <property type="match status" value="1"/>
</dbReference>
<dbReference type="InterPro" id="IPR051396">
    <property type="entry name" value="Bact_Antivir_Def_Nuclease"/>
</dbReference>
<name>A0A977KBG5_9CREN</name>
<evidence type="ECO:0000313" key="2">
    <source>
        <dbReference type="EMBL" id="UXD22594.1"/>
    </source>
</evidence>
<organism evidence="2 3">
    <name type="scientific">Ignicoccus pacificus DSM 13166</name>
    <dbReference type="NCBI Taxonomy" id="940294"/>
    <lineage>
        <taxon>Archaea</taxon>
        <taxon>Thermoproteota</taxon>
        <taxon>Thermoprotei</taxon>
        <taxon>Desulfurococcales</taxon>
        <taxon>Desulfurococcaceae</taxon>
        <taxon>Ignicoccus</taxon>
    </lineage>
</organism>
<dbReference type="InterPro" id="IPR038729">
    <property type="entry name" value="Rad50/SbcC_AAA"/>
</dbReference>
<dbReference type="Pfam" id="PF13476">
    <property type="entry name" value="AAA_23"/>
    <property type="match status" value="1"/>
</dbReference>
<accession>A0A977KBG5</accession>
<reference evidence="2" key="1">
    <citation type="submission" date="2013-11" db="EMBL/GenBank/DDBJ databases">
        <title>Comparative genomics of Ignicoccus.</title>
        <authorList>
            <person name="Podar M."/>
        </authorList>
    </citation>
    <scope>NUCLEOTIDE SEQUENCE</scope>
    <source>
        <strain evidence="2">DSM 13166</strain>
    </source>
</reference>
<proteinExistence type="predicted"/>